<dbReference type="SUPFAM" id="SSF54184">
    <property type="entry name" value="Penicillin-binding protein 2x (pbp-2x), c-terminal domain"/>
    <property type="match status" value="1"/>
</dbReference>
<proteinExistence type="predicted"/>
<sequence>MNKKTFFISLSGFLALALSIFFFMEIFLIKYFNEKFYKIPNLKSYTLKEAEDILKKNELKIEKIGDEFSALPIGEIFLQEPEANSIVKKNRNIKVWVSKGKALVEVPNLIGMNYLDAKSIAEQKGLIIDKVITVKAQGNYNSVLATDPNTDTLLTRGERISFLVNGAEQVFEIKMPDLIGLSFDKALDILTKNSLIIGNIEFSSIPGVEKNVIIKSSINADEKIPAGSTVDLVINN</sequence>
<feature type="domain" description="PASTA" evidence="2">
    <location>
        <begin position="166"/>
        <end position="236"/>
    </location>
</feature>
<accession>A0A377GX54</accession>
<keyword evidence="1" id="KW-0812">Transmembrane</keyword>
<dbReference type="GO" id="GO:0004674">
    <property type="term" value="F:protein serine/threonine kinase activity"/>
    <property type="evidence" value="ECO:0007669"/>
    <property type="project" value="UniProtKB-EC"/>
</dbReference>
<dbReference type="PROSITE" id="PS51178">
    <property type="entry name" value="PASTA"/>
    <property type="match status" value="2"/>
</dbReference>
<evidence type="ECO:0000313" key="3">
    <source>
        <dbReference type="EMBL" id="STO31506.1"/>
    </source>
</evidence>
<dbReference type="AlphaFoldDB" id="A0A377GX54"/>
<gene>
    <name evidence="3" type="primary">prkC</name>
    <name evidence="3" type="ORF">NCTC10723_00957</name>
</gene>
<feature type="domain" description="PASTA" evidence="2">
    <location>
        <begin position="33"/>
        <end position="99"/>
    </location>
</feature>
<reference evidence="3 4" key="1">
    <citation type="submission" date="2018-06" db="EMBL/GenBank/DDBJ databases">
        <authorList>
            <consortium name="Pathogen Informatics"/>
            <person name="Doyle S."/>
        </authorList>
    </citation>
    <scope>NUCLEOTIDE SEQUENCE [LARGE SCALE GENOMIC DNA]</scope>
    <source>
        <strain evidence="3 4">NCTC10723</strain>
    </source>
</reference>
<keyword evidence="3" id="KW-0418">Kinase</keyword>
<dbReference type="Proteomes" id="UP000255328">
    <property type="component" value="Unassembled WGS sequence"/>
</dbReference>
<dbReference type="OrthoDB" id="88284at2"/>
<evidence type="ECO:0000313" key="4">
    <source>
        <dbReference type="Proteomes" id="UP000255328"/>
    </source>
</evidence>
<dbReference type="EMBL" id="UGGU01000003">
    <property type="protein sequence ID" value="STO31506.1"/>
    <property type="molecule type" value="Genomic_DNA"/>
</dbReference>
<protein>
    <submittedName>
        <fullName evidence="3">Serine/threonine-protein kinase PrkC</fullName>
        <ecNumber evidence="3">2.7.11.1</ecNumber>
    </submittedName>
</protein>
<dbReference type="SMART" id="SM00740">
    <property type="entry name" value="PASTA"/>
    <property type="match status" value="3"/>
</dbReference>
<name>A0A377GX54_9FUSO</name>
<dbReference type="InterPro" id="IPR005543">
    <property type="entry name" value="PASTA_dom"/>
</dbReference>
<dbReference type="RefSeq" id="WP_115269873.1">
    <property type="nucleotide sequence ID" value="NZ_CASFEE010000022.1"/>
</dbReference>
<dbReference type="CDD" id="cd06577">
    <property type="entry name" value="PASTA_pknB"/>
    <property type="match status" value="3"/>
</dbReference>
<evidence type="ECO:0000259" key="2">
    <source>
        <dbReference type="PROSITE" id="PS51178"/>
    </source>
</evidence>
<keyword evidence="1" id="KW-0472">Membrane</keyword>
<evidence type="ECO:0000256" key="1">
    <source>
        <dbReference type="SAM" id="Phobius"/>
    </source>
</evidence>
<dbReference type="Gene3D" id="3.30.10.20">
    <property type="match status" value="3"/>
</dbReference>
<keyword evidence="1" id="KW-1133">Transmembrane helix</keyword>
<organism evidence="3 4">
    <name type="scientific">Fusobacterium necrogenes</name>
    <dbReference type="NCBI Taxonomy" id="858"/>
    <lineage>
        <taxon>Bacteria</taxon>
        <taxon>Fusobacteriati</taxon>
        <taxon>Fusobacteriota</taxon>
        <taxon>Fusobacteriia</taxon>
        <taxon>Fusobacteriales</taxon>
        <taxon>Fusobacteriaceae</taxon>
        <taxon>Fusobacterium</taxon>
    </lineage>
</organism>
<dbReference type="EC" id="2.7.11.1" evidence="3"/>
<feature type="transmembrane region" description="Helical" evidence="1">
    <location>
        <begin position="6"/>
        <end position="29"/>
    </location>
</feature>
<keyword evidence="3" id="KW-0808">Transferase</keyword>
<keyword evidence="4" id="KW-1185">Reference proteome</keyword>
<dbReference type="Pfam" id="PF03793">
    <property type="entry name" value="PASTA"/>
    <property type="match status" value="3"/>
</dbReference>